<accession>A0AAV4HQ41</accession>
<dbReference type="EMBL" id="BMAT01002113">
    <property type="protein sequence ID" value="GFR99198.1"/>
    <property type="molecule type" value="Genomic_DNA"/>
</dbReference>
<keyword evidence="1" id="KW-0472">Membrane</keyword>
<reference evidence="2 3" key="1">
    <citation type="journal article" date="2021" name="Elife">
        <title>Chloroplast acquisition without the gene transfer in kleptoplastic sea slugs, Plakobranchus ocellatus.</title>
        <authorList>
            <person name="Maeda T."/>
            <person name="Takahashi S."/>
            <person name="Yoshida T."/>
            <person name="Shimamura S."/>
            <person name="Takaki Y."/>
            <person name="Nagai Y."/>
            <person name="Toyoda A."/>
            <person name="Suzuki Y."/>
            <person name="Arimoto A."/>
            <person name="Ishii H."/>
            <person name="Satoh N."/>
            <person name="Nishiyama T."/>
            <person name="Hasebe M."/>
            <person name="Maruyama T."/>
            <person name="Minagawa J."/>
            <person name="Obokata J."/>
            <person name="Shigenobu S."/>
        </authorList>
    </citation>
    <scope>NUCLEOTIDE SEQUENCE [LARGE SCALE GENOMIC DNA]</scope>
</reference>
<feature type="transmembrane region" description="Helical" evidence="1">
    <location>
        <begin position="201"/>
        <end position="224"/>
    </location>
</feature>
<proteinExistence type="predicted"/>
<dbReference type="AlphaFoldDB" id="A0AAV4HQ41"/>
<name>A0AAV4HQ41_9GAST</name>
<dbReference type="Proteomes" id="UP000762676">
    <property type="component" value="Unassembled WGS sequence"/>
</dbReference>
<keyword evidence="1" id="KW-0812">Transmembrane</keyword>
<keyword evidence="1" id="KW-1133">Transmembrane helix</keyword>
<evidence type="ECO:0000256" key="1">
    <source>
        <dbReference type="SAM" id="Phobius"/>
    </source>
</evidence>
<organism evidence="2 3">
    <name type="scientific">Elysia marginata</name>
    <dbReference type="NCBI Taxonomy" id="1093978"/>
    <lineage>
        <taxon>Eukaryota</taxon>
        <taxon>Metazoa</taxon>
        <taxon>Spiralia</taxon>
        <taxon>Lophotrochozoa</taxon>
        <taxon>Mollusca</taxon>
        <taxon>Gastropoda</taxon>
        <taxon>Heterobranchia</taxon>
        <taxon>Euthyneura</taxon>
        <taxon>Panpulmonata</taxon>
        <taxon>Sacoglossa</taxon>
        <taxon>Placobranchoidea</taxon>
        <taxon>Plakobranchidae</taxon>
        <taxon>Elysia</taxon>
    </lineage>
</organism>
<sequence>MKLKKQNIRRADARQECSEVFTATVKFYVTRADENTTAMCIVTNQDFAAAPSALDVCYENLCARTKNIIVYSRPESPVCHLSGNLNSGAITSITLACSTDKVYPMARCIFYSRKNGGRSVKIAKVPEYNHTMMTLVRSTVYYRSQCSVNVTVEKLGEGMHTFQGYMFPARTGKKYLEAGASVTLDNNVTITSMIDNQANRLVIGVVLEVIVLIFLIVVLVIALLHGKVKLPEQEAYVKLSCV</sequence>
<gene>
    <name evidence="2" type="ORF">ElyMa_001038100</name>
</gene>
<evidence type="ECO:0000313" key="2">
    <source>
        <dbReference type="EMBL" id="GFR99198.1"/>
    </source>
</evidence>
<protein>
    <submittedName>
        <fullName evidence="2">Uncharacterized protein</fullName>
    </submittedName>
</protein>
<comment type="caution">
    <text evidence="2">The sequence shown here is derived from an EMBL/GenBank/DDBJ whole genome shotgun (WGS) entry which is preliminary data.</text>
</comment>
<keyword evidence="3" id="KW-1185">Reference proteome</keyword>
<evidence type="ECO:0000313" key="3">
    <source>
        <dbReference type="Proteomes" id="UP000762676"/>
    </source>
</evidence>